<dbReference type="InterPro" id="IPR029058">
    <property type="entry name" value="AB_hydrolase_fold"/>
</dbReference>
<dbReference type="Proteomes" id="UP001140560">
    <property type="component" value="Unassembled WGS sequence"/>
</dbReference>
<dbReference type="Gene3D" id="3.40.50.1820">
    <property type="entry name" value="alpha/beta hydrolase"/>
    <property type="match status" value="1"/>
</dbReference>
<dbReference type="SUPFAM" id="SSF53474">
    <property type="entry name" value="alpha/beta-Hydrolases"/>
    <property type="match status" value="1"/>
</dbReference>
<name>A0A9W9CGY7_9PLEO</name>
<gene>
    <name evidence="2" type="ORF">N0V83_010205</name>
</gene>
<organism evidence="2 3">
    <name type="scientific">Neocucurbitaria cava</name>
    <dbReference type="NCBI Taxonomy" id="798079"/>
    <lineage>
        <taxon>Eukaryota</taxon>
        <taxon>Fungi</taxon>
        <taxon>Dikarya</taxon>
        <taxon>Ascomycota</taxon>
        <taxon>Pezizomycotina</taxon>
        <taxon>Dothideomycetes</taxon>
        <taxon>Pleosporomycetidae</taxon>
        <taxon>Pleosporales</taxon>
        <taxon>Pleosporineae</taxon>
        <taxon>Cucurbitariaceae</taxon>
        <taxon>Neocucurbitaria</taxon>
    </lineage>
</organism>
<protein>
    <recommendedName>
        <fullName evidence="1">AB hydrolase-1 domain-containing protein</fullName>
    </recommendedName>
</protein>
<evidence type="ECO:0000259" key="1">
    <source>
        <dbReference type="Pfam" id="PF12697"/>
    </source>
</evidence>
<proteinExistence type="predicted"/>
<dbReference type="PANTHER" id="PTHR37017">
    <property type="entry name" value="AB HYDROLASE-1 DOMAIN-CONTAINING PROTEIN-RELATED"/>
    <property type="match status" value="1"/>
</dbReference>
<evidence type="ECO:0000313" key="3">
    <source>
        <dbReference type="Proteomes" id="UP001140560"/>
    </source>
</evidence>
<evidence type="ECO:0000313" key="2">
    <source>
        <dbReference type="EMBL" id="KAJ4363085.1"/>
    </source>
</evidence>
<keyword evidence="3" id="KW-1185">Reference proteome</keyword>
<dbReference type="AlphaFoldDB" id="A0A9W9CGY7"/>
<dbReference type="Pfam" id="PF12697">
    <property type="entry name" value="Abhydrolase_6"/>
    <property type="match status" value="1"/>
</dbReference>
<dbReference type="PANTHER" id="PTHR37017:SF13">
    <property type="entry name" value="AB HYDROLASE-1 DOMAIN-CONTAINING PROTEIN"/>
    <property type="match status" value="1"/>
</dbReference>
<dbReference type="InterPro" id="IPR052897">
    <property type="entry name" value="Sec-Metab_Biosynth_Hydrolase"/>
</dbReference>
<comment type="caution">
    <text evidence="2">The sequence shown here is derived from an EMBL/GenBank/DDBJ whole genome shotgun (WGS) entry which is preliminary data.</text>
</comment>
<reference evidence="2" key="1">
    <citation type="submission" date="2022-10" db="EMBL/GenBank/DDBJ databases">
        <title>Tapping the CABI collections for fungal endophytes: first genome assemblies for Collariella, Neodidymelliopsis, Ascochyta clinopodiicola, Didymella pomorum, Didymosphaeria variabile, Neocosmospora piperis and Neocucurbitaria cava.</title>
        <authorList>
            <person name="Hill R."/>
        </authorList>
    </citation>
    <scope>NUCLEOTIDE SEQUENCE</scope>
    <source>
        <strain evidence="2">IMI 356814</strain>
    </source>
</reference>
<sequence length="273" mass="29320">MPTTTHSTELVIVPGSFSSSKLYDVMVDPLRAKGYTAHVLDPPCYPESYKKGIPSPSMYDDAAFVNAFVTKLADEGKDIVLMAHSYGGVPTSQSLKGVTKKEREEQGKKGGVVRAAYITSIVPKIEENLATTISAAGDQGGAPPIDVDEDGWMSQPQPELTAKMVFNSLSPERGTAEAAKFGKHASVSFGGALTHAGYKDVPVSYFFCEDDLCVAPLVQQNGIDAIEESWKGTPREGKKVDVTRVKCDHVPLLSAPAELEKWVEEVIAKGADE</sequence>
<feature type="domain" description="AB hydrolase-1" evidence="1">
    <location>
        <begin position="10"/>
        <end position="259"/>
    </location>
</feature>
<accession>A0A9W9CGY7</accession>
<dbReference type="OrthoDB" id="1263307at2759"/>
<dbReference type="InterPro" id="IPR000073">
    <property type="entry name" value="AB_hydrolase_1"/>
</dbReference>
<dbReference type="EMBL" id="JAPEUY010000020">
    <property type="protein sequence ID" value="KAJ4363085.1"/>
    <property type="molecule type" value="Genomic_DNA"/>
</dbReference>